<accession>A0A1F4TQE1</accession>
<dbReference type="AlphaFoldDB" id="A0A1F4TQE1"/>
<dbReference type="Pfam" id="PF01613">
    <property type="entry name" value="Flavin_Reduct"/>
    <property type="match status" value="1"/>
</dbReference>
<proteinExistence type="inferred from homology"/>
<dbReference type="GO" id="GO:0016646">
    <property type="term" value="F:oxidoreductase activity, acting on the CH-NH group of donors, NAD or NADP as acceptor"/>
    <property type="evidence" value="ECO:0007669"/>
    <property type="project" value="UniProtKB-ARBA"/>
</dbReference>
<evidence type="ECO:0000256" key="2">
    <source>
        <dbReference type="ARBA" id="ARBA00022630"/>
    </source>
</evidence>
<keyword evidence="2" id="KW-0285">Flavoprotein</keyword>
<evidence type="ECO:0000313" key="6">
    <source>
        <dbReference type="Proteomes" id="UP000177309"/>
    </source>
</evidence>
<protein>
    <submittedName>
        <fullName evidence="5">Flavin reductase</fullName>
    </submittedName>
</protein>
<evidence type="ECO:0000313" key="5">
    <source>
        <dbReference type="EMBL" id="OGC34740.1"/>
    </source>
</evidence>
<dbReference type="SMART" id="SM00903">
    <property type="entry name" value="Flavin_Reduct"/>
    <property type="match status" value="1"/>
</dbReference>
<dbReference type="PANTHER" id="PTHR43567">
    <property type="entry name" value="FLAVOREDOXIN-RELATED-RELATED"/>
    <property type="match status" value="1"/>
</dbReference>
<dbReference type="GO" id="GO:0010181">
    <property type="term" value="F:FMN binding"/>
    <property type="evidence" value="ECO:0007669"/>
    <property type="project" value="InterPro"/>
</dbReference>
<dbReference type="Gene3D" id="2.30.110.10">
    <property type="entry name" value="Electron Transport, Fmn-binding Protein, Chain A"/>
    <property type="match status" value="1"/>
</dbReference>
<comment type="cofactor">
    <cofactor evidence="1">
        <name>FMN</name>
        <dbReference type="ChEBI" id="CHEBI:58210"/>
    </cofactor>
</comment>
<feature type="domain" description="Flavin reductase like" evidence="4">
    <location>
        <begin position="11"/>
        <end position="157"/>
    </location>
</feature>
<gene>
    <name evidence="5" type="ORF">A2462_03360</name>
</gene>
<dbReference type="Proteomes" id="UP000177309">
    <property type="component" value="Unassembled WGS sequence"/>
</dbReference>
<name>A0A1F4TQE1_UNCSA</name>
<sequence length="187" mass="20997">MEKLIWQPGTMVYPAPAVLVSCGDKPENYNIITIAWTGTICSDPAMTYVSIRPSRHSYALIKKNKEFVINLTTKRLAFATDFCGVKSGRDINKFERLKLTPLKGEKVAAPLIEESPINIECQVTEIKSLGSHDMFLAKVLCIHASKEFMNKAGKFDLRKTDPICYSHGNYYALGKCLGHFGYSIKKR</sequence>
<dbReference type="InterPro" id="IPR002563">
    <property type="entry name" value="Flavin_Rdtase-like_dom"/>
</dbReference>
<dbReference type="PROSITE" id="PS51257">
    <property type="entry name" value="PROKAR_LIPOPROTEIN"/>
    <property type="match status" value="1"/>
</dbReference>
<dbReference type="InterPro" id="IPR012349">
    <property type="entry name" value="Split_barrel_FMN-bd"/>
</dbReference>
<comment type="similarity">
    <text evidence="3">Belongs to the flavoredoxin family.</text>
</comment>
<organism evidence="5 6">
    <name type="scientific">candidate division WOR-1 bacterium RIFOXYC2_FULL_41_25</name>
    <dbReference type="NCBI Taxonomy" id="1802586"/>
    <lineage>
        <taxon>Bacteria</taxon>
        <taxon>Bacillati</taxon>
        <taxon>Saganbacteria</taxon>
    </lineage>
</organism>
<comment type="caution">
    <text evidence="5">The sequence shown here is derived from an EMBL/GenBank/DDBJ whole genome shotgun (WGS) entry which is preliminary data.</text>
</comment>
<evidence type="ECO:0000259" key="4">
    <source>
        <dbReference type="SMART" id="SM00903"/>
    </source>
</evidence>
<dbReference type="SUPFAM" id="SSF50475">
    <property type="entry name" value="FMN-binding split barrel"/>
    <property type="match status" value="1"/>
</dbReference>
<evidence type="ECO:0000256" key="3">
    <source>
        <dbReference type="ARBA" id="ARBA00038054"/>
    </source>
</evidence>
<reference evidence="5 6" key="1">
    <citation type="journal article" date="2016" name="Nat. Commun.">
        <title>Thousands of microbial genomes shed light on interconnected biogeochemical processes in an aquifer system.</title>
        <authorList>
            <person name="Anantharaman K."/>
            <person name="Brown C.T."/>
            <person name="Hug L.A."/>
            <person name="Sharon I."/>
            <person name="Castelle C.J."/>
            <person name="Probst A.J."/>
            <person name="Thomas B.C."/>
            <person name="Singh A."/>
            <person name="Wilkins M.J."/>
            <person name="Karaoz U."/>
            <person name="Brodie E.L."/>
            <person name="Williams K.H."/>
            <person name="Hubbard S.S."/>
            <person name="Banfield J.F."/>
        </authorList>
    </citation>
    <scope>NUCLEOTIDE SEQUENCE [LARGE SCALE GENOMIC DNA]</scope>
</reference>
<dbReference type="EMBL" id="MEUI01000013">
    <property type="protein sequence ID" value="OGC34740.1"/>
    <property type="molecule type" value="Genomic_DNA"/>
</dbReference>
<dbReference type="PANTHER" id="PTHR43567:SF1">
    <property type="entry name" value="FLAVOREDOXIN"/>
    <property type="match status" value="1"/>
</dbReference>
<dbReference type="InterPro" id="IPR052174">
    <property type="entry name" value="Flavoredoxin"/>
</dbReference>
<evidence type="ECO:0000256" key="1">
    <source>
        <dbReference type="ARBA" id="ARBA00001917"/>
    </source>
</evidence>